<evidence type="ECO:0000256" key="3">
    <source>
        <dbReference type="ARBA" id="ARBA00023082"/>
    </source>
</evidence>
<comment type="similarity">
    <text evidence="1">Belongs to the sigma-70 factor family. ECF subfamily.</text>
</comment>
<dbReference type="Gene3D" id="1.10.10.10">
    <property type="entry name" value="Winged helix-like DNA-binding domain superfamily/Winged helix DNA-binding domain"/>
    <property type="match status" value="1"/>
</dbReference>
<evidence type="ECO:0000259" key="7">
    <source>
        <dbReference type="Pfam" id="PF04542"/>
    </source>
</evidence>
<dbReference type="GO" id="GO:0016987">
    <property type="term" value="F:sigma factor activity"/>
    <property type="evidence" value="ECO:0007669"/>
    <property type="project" value="UniProtKB-KW"/>
</dbReference>
<evidence type="ECO:0000313" key="10">
    <source>
        <dbReference type="Proteomes" id="UP000245845"/>
    </source>
</evidence>
<dbReference type="RefSeq" id="WP_242996080.1">
    <property type="nucleotide sequence ID" value="NZ_BAAACK010000003.1"/>
</dbReference>
<keyword evidence="10" id="KW-1185">Reference proteome</keyword>
<proteinExistence type="inferred from homology"/>
<dbReference type="PANTHER" id="PTHR43133:SF8">
    <property type="entry name" value="RNA POLYMERASE SIGMA FACTOR HI_1459-RELATED"/>
    <property type="match status" value="1"/>
</dbReference>
<evidence type="ECO:0000259" key="8">
    <source>
        <dbReference type="Pfam" id="PF04545"/>
    </source>
</evidence>
<feature type="region of interest" description="Disordered" evidence="6">
    <location>
        <begin position="174"/>
        <end position="193"/>
    </location>
</feature>
<dbReference type="InterPro" id="IPR007627">
    <property type="entry name" value="RNA_pol_sigma70_r2"/>
</dbReference>
<evidence type="ECO:0000313" key="9">
    <source>
        <dbReference type="EMBL" id="PWJ28554.1"/>
    </source>
</evidence>
<dbReference type="GO" id="GO:0003677">
    <property type="term" value="F:DNA binding"/>
    <property type="evidence" value="ECO:0007669"/>
    <property type="project" value="UniProtKB-KW"/>
</dbReference>
<sequence>MTREDEIFRQIKQGNKEYVDELVRMYYPEIFRYCIWHTKSYANAEDAVQETFLKAVRYLDRYTHKGKFRAFLYQIAANTCIDMNRRKYEEPMDTEILETFMEPAGVMDDVEETMDFLSLAENLPGEAKEIILLRFGQELKLREIADVMGLPLRTVQSKLRSAVRQLRERIMEKEAAASKKQRKRKLAEGKRGE</sequence>
<keyword evidence="4" id="KW-0238">DNA-binding</keyword>
<accession>A0A2Y9CA68</accession>
<feature type="domain" description="RNA polymerase sigma-70 region 4" evidence="8">
    <location>
        <begin position="122"/>
        <end position="168"/>
    </location>
</feature>
<keyword evidence="3" id="KW-0731">Sigma factor</keyword>
<dbReference type="Pfam" id="PF04545">
    <property type="entry name" value="Sigma70_r4"/>
    <property type="match status" value="1"/>
</dbReference>
<protein>
    <submittedName>
        <fullName evidence="9">RNA polymerase RpoE-like sigma-24 subunit</fullName>
    </submittedName>
</protein>
<dbReference type="CDD" id="cd06171">
    <property type="entry name" value="Sigma70_r4"/>
    <property type="match status" value="1"/>
</dbReference>
<evidence type="ECO:0000256" key="1">
    <source>
        <dbReference type="ARBA" id="ARBA00010641"/>
    </source>
</evidence>
<gene>
    <name evidence="9" type="ORF">A8806_10869</name>
</gene>
<dbReference type="GO" id="GO:0006352">
    <property type="term" value="P:DNA-templated transcription initiation"/>
    <property type="evidence" value="ECO:0007669"/>
    <property type="project" value="InterPro"/>
</dbReference>
<dbReference type="Pfam" id="PF04542">
    <property type="entry name" value="Sigma70_r2"/>
    <property type="match status" value="1"/>
</dbReference>
<feature type="domain" description="RNA polymerase sigma-70 region 2" evidence="7">
    <location>
        <begin position="22"/>
        <end position="87"/>
    </location>
</feature>
<evidence type="ECO:0000256" key="2">
    <source>
        <dbReference type="ARBA" id="ARBA00023015"/>
    </source>
</evidence>
<reference evidence="9 10" key="1">
    <citation type="submission" date="2018-05" db="EMBL/GenBank/DDBJ databases">
        <title>The Hungate 1000. A catalogue of reference genomes from the rumen microbiome.</title>
        <authorList>
            <person name="Kelly W."/>
        </authorList>
    </citation>
    <scope>NUCLEOTIDE SEQUENCE [LARGE SCALE GENOMIC DNA]</scope>
    <source>
        <strain evidence="9 10">NLAE-zl-C242</strain>
    </source>
</reference>
<dbReference type="EMBL" id="QGDL01000008">
    <property type="protein sequence ID" value="PWJ28554.1"/>
    <property type="molecule type" value="Genomic_DNA"/>
</dbReference>
<keyword evidence="5" id="KW-0804">Transcription</keyword>
<dbReference type="InterPro" id="IPR039425">
    <property type="entry name" value="RNA_pol_sigma-70-like"/>
</dbReference>
<keyword evidence="2" id="KW-0805">Transcription regulation</keyword>
<dbReference type="InterPro" id="IPR036388">
    <property type="entry name" value="WH-like_DNA-bd_sf"/>
</dbReference>
<dbReference type="Proteomes" id="UP000245845">
    <property type="component" value="Unassembled WGS sequence"/>
</dbReference>
<dbReference type="InterPro" id="IPR013325">
    <property type="entry name" value="RNA_pol_sigma_r2"/>
</dbReference>
<dbReference type="PANTHER" id="PTHR43133">
    <property type="entry name" value="RNA POLYMERASE ECF-TYPE SIGMA FACTO"/>
    <property type="match status" value="1"/>
</dbReference>
<evidence type="ECO:0000256" key="6">
    <source>
        <dbReference type="SAM" id="MobiDB-lite"/>
    </source>
</evidence>
<organism evidence="9 10">
    <name type="scientific">Faecalicatena orotica</name>
    <dbReference type="NCBI Taxonomy" id="1544"/>
    <lineage>
        <taxon>Bacteria</taxon>
        <taxon>Bacillati</taxon>
        <taxon>Bacillota</taxon>
        <taxon>Clostridia</taxon>
        <taxon>Lachnospirales</taxon>
        <taxon>Lachnospiraceae</taxon>
        <taxon>Faecalicatena</taxon>
    </lineage>
</organism>
<dbReference type="NCBIfam" id="TIGR02937">
    <property type="entry name" value="sigma70-ECF"/>
    <property type="match status" value="1"/>
</dbReference>
<comment type="caution">
    <text evidence="9">The sequence shown here is derived from an EMBL/GenBank/DDBJ whole genome shotgun (WGS) entry which is preliminary data.</text>
</comment>
<dbReference type="InterPro" id="IPR014284">
    <property type="entry name" value="RNA_pol_sigma-70_dom"/>
</dbReference>
<evidence type="ECO:0000256" key="5">
    <source>
        <dbReference type="ARBA" id="ARBA00023163"/>
    </source>
</evidence>
<dbReference type="AlphaFoldDB" id="A0A2Y9CA68"/>
<dbReference type="SUPFAM" id="SSF88659">
    <property type="entry name" value="Sigma3 and sigma4 domains of RNA polymerase sigma factors"/>
    <property type="match status" value="1"/>
</dbReference>
<dbReference type="SUPFAM" id="SSF88946">
    <property type="entry name" value="Sigma2 domain of RNA polymerase sigma factors"/>
    <property type="match status" value="1"/>
</dbReference>
<dbReference type="InterPro" id="IPR013324">
    <property type="entry name" value="RNA_pol_sigma_r3/r4-like"/>
</dbReference>
<dbReference type="InterPro" id="IPR007630">
    <property type="entry name" value="RNA_pol_sigma70_r4"/>
</dbReference>
<dbReference type="Gene3D" id="1.10.1740.10">
    <property type="match status" value="1"/>
</dbReference>
<evidence type="ECO:0000256" key="4">
    <source>
        <dbReference type="ARBA" id="ARBA00023125"/>
    </source>
</evidence>
<name>A0A2Y9CA68_9FIRM</name>